<dbReference type="EMBL" id="VAHF01000009">
    <property type="protein sequence ID" value="TXG54468.1"/>
    <property type="molecule type" value="Genomic_DNA"/>
</dbReference>
<dbReference type="Pfam" id="PF00650">
    <property type="entry name" value="CRAL_TRIO"/>
    <property type="match status" value="1"/>
</dbReference>
<sequence>MMKSIIIESDKKEDCIRHNADQETMEKNDKEQAKLRLMRTLVQRHDPSSKEVDDLMLRRFLRARDLDIEKGSNMFLKYLKWRRSFIPNGSISPSEIPNEIAQNKVFLQGFDKKGRPIGVVFGARHFQNKQNPEEFKRFAVYVLDKLSEKIPAGQEKFVVIADIQGWGYANSDLRAYIGALSILQDYYPERLGKLLILHAPYIFMTVWKIVYPFIDNNTKKKIVFVEDKKLKSTLLEEIDESQIPEIYGGQLPLIPIHET</sequence>
<gene>
    <name evidence="2" type="ORF">EZV62_019724</name>
</gene>
<dbReference type="InterPro" id="IPR011074">
    <property type="entry name" value="CRAL/TRIO_N_dom"/>
</dbReference>
<dbReference type="Proteomes" id="UP000323000">
    <property type="component" value="Chromosome 9"/>
</dbReference>
<protein>
    <recommendedName>
        <fullName evidence="1">CRAL-TRIO domain-containing protein</fullName>
    </recommendedName>
</protein>
<evidence type="ECO:0000259" key="1">
    <source>
        <dbReference type="PROSITE" id="PS50191"/>
    </source>
</evidence>
<proteinExistence type="predicted"/>
<dbReference type="PANTHER" id="PTHR46277">
    <property type="entry name" value="OS03G0850700 PROTEIN"/>
    <property type="match status" value="1"/>
</dbReference>
<dbReference type="InterPro" id="IPR001251">
    <property type="entry name" value="CRAL-TRIO_dom"/>
</dbReference>
<dbReference type="OrthoDB" id="1434354at2759"/>
<feature type="domain" description="CRAL-TRIO" evidence="1">
    <location>
        <begin position="93"/>
        <end position="255"/>
    </location>
</feature>
<dbReference type="CDD" id="cd00170">
    <property type="entry name" value="SEC14"/>
    <property type="match status" value="1"/>
</dbReference>
<dbReference type="InterPro" id="IPR036865">
    <property type="entry name" value="CRAL-TRIO_dom_sf"/>
</dbReference>
<evidence type="ECO:0000313" key="3">
    <source>
        <dbReference type="Proteomes" id="UP000323000"/>
    </source>
</evidence>
<dbReference type="PROSITE" id="PS50191">
    <property type="entry name" value="CRAL_TRIO"/>
    <property type="match status" value="1"/>
</dbReference>
<organism evidence="2 3">
    <name type="scientific">Acer yangbiense</name>
    <dbReference type="NCBI Taxonomy" id="1000413"/>
    <lineage>
        <taxon>Eukaryota</taxon>
        <taxon>Viridiplantae</taxon>
        <taxon>Streptophyta</taxon>
        <taxon>Embryophyta</taxon>
        <taxon>Tracheophyta</taxon>
        <taxon>Spermatophyta</taxon>
        <taxon>Magnoliopsida</taxon>
        <taxon>eudicotyledons</taxon>
        <taxon>Gunneridae</taxon>
        <taxon>Pentapetalae</taxon>
        <taxon>rosids</taxon>
        <taxon>malvids</taxon>
        <taxon>Sapindales</taxon>
        <taxon>Sapindaceae</taxon>
        <taxon>Hippocastanoideae</taxon>
        <taxon>Acereae</taxon>
        <taxon>Acer</taxon>
    </lineage>
</organism>
<comment type="caution">
    <text evidence="2">The sequence shown here is derived from an EMBL/GenBank/DDBJ whole genome shotgun (WGS) entry which is preliminary data.</text>
</comment>
<dbReference type="Gene3D" id="3.40.525.10">
    <property type="entry name" value="CRAL-TRIO lipid binding domain"/>
    <property type="match status" value="1"/>
</dbReference>
<dbReference type="SMART" id="SM00516">
    <property type="entry name" value="SEC14"/>
    <property type="match status" value="1"/>
</dbReference>
<dbReference type="PANTHER" id="PTHR46277:SF19">
    <property type="entry name" value="RANDOM SLUG PROTEIN 5-LIKE"/>
    <property type="match status" value="1"/>
</dbReference>
<accession>A0A5C7HC96</accession>
<evidence type="ECO:0000313" key="2">
    <source>
        <dbReference type="EMBL" id="TXG54468.1"/>
    </source>
</evidence>
<dbReference type="InterPro" id="IPR036273">
    <property type="entry name" value="CRAL/TRIO_N_dom_sf"/>
</dbReference>
<dbReference type="SUPFAM" id="SSF52087">
    <property type="entry name" value="CRAL/TRIO domain"/>
    <property type="match status" value="1"/>
</dbReference>
<name>A0A5C7HC96_9ROSI</name>
<dbReference type="SMART" id="SM01100">
    <property type="entry name" value="CRAL_TRIO_N"/>
    <property type="match status" value="1"/>
</dbReference>
<keyword evidence="3" id="KW-1185">Reference proteome</keyword>
<dbReference type="AlphaFoldDB" id="A0A5C7HC96"/>
<dbReference type="SUPFAM" id="SSF46938">
    <property type="entry name" value="CRAL/TRIO N-terminal domain"/>
    <property type="match status" value="1"/>
</dbReference>
<reference evidence="3" key="1">
    <citation type="journal article" date="2019" name="Gigascience">
        <title>De novo genome assembly of the endangered Acer yangbiense, a plant species with extremely small populations endemic to Yunnan Province, China.</title>
        <authorList>
            <person name="Yang J."/>
            <person name="Wariss H.M."/>
            <person name="Tao L."/>
            <person name="Zhang R."/>
            <person name="Yun Q."/>
            <person name="Hollingsworth P."/>
            <person name="Dao Z."/>
            <person name="Luo G."/>
            <person name="Guo H."/>
            <person name="Ma Y."/>
            <person name="Sun W."/>
        </authorList>
    </citation>
    <scope>NUCLEOTIDE SEQUENCE [LARGE SCALE GENOMIC DNA]</scope>
    <source>
        <strain evidence="3">cv. Malutang</strain>
    </source>
</reference>